<dbReference type="KEGG" id="tva:4751509"/>
<dbReference type="RefSeq" id="XP_001306714.1">
    <property type="nucleotide sequence ID" value="XM_001306713.1"/>
</dbReference>
<dbReference type="AlphaFoldDB" id="A2FMS0"/>
<dbReference type="VEuPathDB" id="TrichDB:TVAGG3_0300220"/>
<organism evidence="1 2">
    <name type="scientific">Trichomonas vaginalis (strain ATCC PRA-98 / G3)</name>
    <dbReference type="NCBI Taxonomy" id="412133"/>
    <lineage>
        <taxon>Eukaryota</taxon>
        <taxon>Metamonada</taxon>
        <taxon>Parabasalia</taxon>
        <taxon>Trichomonadida</taxon>
        <taxon>Trichomonadidae</taxon>
        <taxon>Trichomonas</taxon>
    </lineage>
</organism>
<dbReference type="InParanoid" id="A2FMS0"/>
<evidence type="ECO:0000313" key="1">
    <source>
        <dbReference type="EMBL" id="EAX93784.1"/>
    </source>
</evidence>
<evidence type="ECO:0008006" key="3">
    <source>
        <dbReference type="Google" id="ProtNLM"/>
    </source>
</evidence>
<evidence type="ECO:0000313" key="2">
    <source>
        <dbReference type="Proteomes" id="UP000001542"/>
    </source>
</evidence>
<proteinExistence type="predicted"/>
<accession>A2FMS0</accession>
<dbReference type="SUPFAM" id="SSF48371">
    <property type="entry name" value="ARM repeat"/>
    <property type="match status" value="1"/>
</dbReference>
<dbReference type="InterPro" id="IPR016024">
    <property type="entry name" value="ARM-type_fold"/>
</dbReference>
<keyword evidence="2" id="KW-1185">Reference proteome</keyword>
<dbReference type="Proteomes" id="UP000001542">
    <property type="component" value="Unassembled WGS sequence"/>
</dbReference>
<dbReference type="InterPro" id="IPR011989">
    <property type="entry name" value="ARM-like"/>
</dbReference>
<dbReference type="VEuPathDB" id="TrichDB:TVAG_339070"/>
<reference evidence="1" key="2">
    <citation type="journal article" date="2007" name="Science">
        <title>Draft genome sequence of the sexually transmitted pathogen Trichomonas vaginalis.</title>
        <authorList>
            <person name="Carlton J.M."/>
            <person name="Hirt R.P."/>
            <person name="Silva J.C."/>
            <person name="Delcher A.L."/>
            <person name="Schatz M."/>
            <person name="Zhao Q."/>
            <person name="Wortman J.R."/>
            <person name="Bidwell S.L."/>
            <person name="Alsmark U.C.M."/>
            <person name="Besteiro S."/>
            <person name="Sicheritz-Ponten T."/>
            <person name="Noel C.J."/>
            <person name="Dacks J.B."/>
            <person name="Foster P.G."/>
            <person name="Simillion C."/>
            <person name="Van de Peer Y."/>
            <person name="Miranda-Saavedra D."/>
            <person name="Barton G.J."/>
            <person name="Westrop G.D."/>
            <person name="Mueller S."/>
            <person name="Dessi D."/>
            <person name="Fiori P.L."/>
            <person name="Ren Q."/>
            <person name="Paulsen I."/>
            <person name="Zhang H."/>
            <person name="Bastida-Corcuera F.D."/>
            <person name="Simoes-Barbosa A."/>
            <person name="Brown M.T."/>
            <person name="Hayes R.D."/>
            <person name="Mukherjee M."/>
            <person name="Okumura C.Y."/>
            <person name="Schneider R."/>
            <person name="Smith A.J."/>
            <person name="Vanacova S."/>
            <person name="Villalvazo M."/>
            <person name="Haas B.J."/>
            <person name="Pertea M."/>
            <person name="Feldblyum T.V."/>
            <person name="Utterback T.R."/>
            <person name="Shu C.L."/>
            <person name="Osoegawa K."/>
            <person name="de Jong P.J."/>
            <person name="Hrdy I."/>
            <person name="Horvathova L."/>
            <person name="Zubacova Z."/>
            <person name="Dolezal P."/>
            <person name="Malik S.B."/>
            <person name="Logsdon J.M. Jr."/>
            <person name="Henze K."/>
            <person name="Gupta A."/>
            <person name="Wang C.C."/>
            <person name="Dunne R.L."/>
            <person name="Upcroft J.A."/>
            <person name="Upcroft P."/>
            <person name="White O."/>
            <person name="Salzberg S.L."/>
            <person name="Tang P."/>
            <person name="Chiu C.-H."/>
            <person name="Lee Y.-S."/>
            <person name="Embley T.M."/>
            <person name="Coombs G.H."/>
            <person name="Mottram J.C."/>
            <person name="Tachezy J."/>
            <person name="Fraser-Liggett C.M."/>
            <person name="Johnson P.J."/>
        </authorList>
    </citation>
    <scope>NUCLEOTIDE SEQUENCE [LARGE SCALE GENOMIC DNA]</scope>
    <source>
        <strain evidence="1">G3</strain>
    </source>
</reference>
<name>A2FMS0_TRIV3</name>
<protein>
    <recommendedName>
        <fullName evidence="3">Importin N-terminal domain-containing protein</fullName>
    </recommendedName>
</protein>
<dbReference type="Gene3D" id="1.25.10.10">
    <property type="entry name" value="Leucine-rich Repeat Variant"/>
    <property type="match status" value="1"/>
</dbReference>
<dbReference type="EMBL" id="DS113892">
    <property type="protein sequence ID" value="EAX93784.1"/>
    <property type="molecule type" value="Genomic_DNA"/>
</dbReference>
<dbReference type="SMR" id="A2FMS0"/>
<reference evidence="1" key="1">
    <citation type="submission" date="2006-10" db="EMBL/GenBank/DDBJ databases">
        <authorList>
            <person name="Amadeo P."/>
            <person name="Zhao Q."/>
            <person name="Wortman J."/>
            <person name="Fraser-Liggett C."/>
            <person name="Carlton J."/>
        </authorList>
    </citation>
    <scope>NUCLEOTIDE SEQUENCE</scope>
    <source>
        <strain evidence="1">G3</strain>
    </source>
</reference>
<gene>
    <name evidence="1" type="ORF">TVAG_339070</name>
</gene>
<sequence length="686" mass="78436">MESLLDADLIQHLKGMFEAALNPNVQGEIYSNLQSMIESEPNISFDILAILSDETISEQIRFVAVATLRNYHKCIHEDILPVFLQHCFSYLESVIDNPESVFVLQLQALYITLFDSYSELFYDNPNSAILDLLSKDNTASIGLQCIRDQIQKDNFPNEDFLQFLLKFIEESYAPTNLCEQSLEIITQILLKKPETYLEFGAQHIMPAIDQFAAKYKVKALSQSFAIIGILFYHTGESDLGELIANLIRTQSQNVLINLMETFYNFDNLPFDENIVTALFYRLAEEDDNSGEEEEYNLSLMYQYVLHNLSCKYCDEVNEIIIPLLTSEANDAQVIRTLSIIDIETDDPYAFIPLFVQHLNDELRGDSVLCLLNICQYDPSLSASVIDVIMPLMLDDDSDVRDKVYFTMKGILPCDNAKPDWLVPLFNAVKSLPETATVIQIFAQYLDCNISFRDADIAELIEYFVEPFLDDNCDHILQRTIAIILSQLLQKLESEFTQDPAPIIERATQLLTVDFIMCNDLYESLCGLVDNLYTKVGSSMNEQSYFHEFVDAMTHVMPSRWNSLTKEESFSFMANLAKNAPELTSPIISRWLVVTAFCLERTAINSIATISNFWIQHIRQFDSQHTMALTSGVCNTYAKRFAEVESIEPLFELLSHCVTHLQEFGPIEQNIIDFYNALHTSLYPQNE</sequence>